<keyword evidence="8" id="KW-1185">Reference proteome</keyword>
<keyword evidence="3" id="KW-0067">ATP-binding</keyword>
<evidence type="ECO:0000256" key="5">
    <source>
        <dbReference type="ARBA" id="ARBA00023136"/>
    </source>
</evidence>
<dbReference type="InterPro" id="IPR050173">
    <property type="entry name" value="ABC_transporter_C-like"/>
</dbReference>
<evidence type="ECO:0000256" key="3">
    <source>
        <dbReference type="ARBA" id="ARBA00022840"/>
    </source>
</evidence>
<keyword evidence="4 6" id="KW-1133">Transmembrane helix</keyword>
<proteinExistence type="predicted"/>
<dbReference type="Gene3D" id="1.20.1560.10">
    <property type="entry name" value="ABC transporter type 1, transmembrane domain"/>
    <property type="match status" value="1"/>
</dbReference>
<dbReference type="PANTHER" id="PTHR24223:SF263">
    <property type="entry name" value="ABC-TYPE XENOBIOTIC TRANSPORTER"/>
    <property type="match status" value="1"/>
</dbReference>
<gene>
    <name evidence="7" type="ORF">RCOM_1690560</name>
</gene>
<dbReference type="AlphaFoldDB" id="B9RCM2"/>
<evidence type="ECO:0000256" key="1">
    <source>
        <dbReference type="ARBA" id="ARBA00022692"/>
    </source>
</evidence>
<keyword evidence="5 6" id="KW-0472">Membrane</keyword>
<reference evidence="8" key="1">
    <citation type="journal article" date="2010" name="Nat. Biotechnol.">
        <title>Draft genome sequence of the oilseed species Ricinus communis.</title>
        <authorList>
            <person name="Chan A.P."/>
            <person name="Crabtree J."/>
            <person name="Zhao Q."/>
            <person name="Lorenzi H."/>
            <person name="Orvis J."/>
            <person name="Puiu D."/>
            <person name="Melake-Berhan A."/>
            <person name="Jones K.M."/>
            <person name="Redman J."/>
            <person name="Chen G."/>
            <person name="Cahoon E.B."/>
            <person name="Gedil M."/>
            <person name="Stanke M."/>
            <person name="Haas B.J."/>
            <person name="Wortman J.R."/>
            <person name="Fraser-Liggett C.M."/>
            <person name="Ravel J."/>
            <person name="Rabinowicz P.D."/>
        </authorList>
    </citation>
    <scope>NUCLEOTIDE SEQUENCE [LARGE SCALE GENOMIC DNA]</scope>
    <source>
        <strain evidence="8">cv. Hale</strain>
    </source>
</reference>
<dbReference type="InterPro" id="IPR036640">
    <property type="entry name" value="ABC1_TM_sf"/>
</dbReference>
<accession>B9RCM2</accession>
<dbReference type="Proteomes" id="UP000008311">
    <property type="component" value="Unassembled WGS sequence"/>
</dbReference>
<keyword evidence="2" id="KW-0547">Nucleotide-binding</keyword>
<evidence type="ECO:0000313" key="7">
    <source>
        <dbReference type="EMBL" id="EEF51293.1"/>
    </source>
</evidence>
<evidence type="ECO:0000256" key="4">
    <source>
        <dbReference type="ARBA" id="ARBA00022989"/>
    </source>
</evidence>
<dbReference type="EMBL" id="EQ973774">
    <property type="protein sequence ID" value="EEF51293.1"/>
    <property type="molecule type" value="Genomic_DNA"/>
</dbReference>
<evidence type="ECO:0000256" key="6">
    <source>
        <dbReference type="SAM" id="Phobius"/>
    </source>
</evidence>
<dbReference type="GO" id="GO:0016020">
    <property type="term" value="C:membrane"/>
    <property type="evidence" value="ECO:0007669"/>
    <property type="project" value="InterPro"/>
</dbReference>
<organism evidence="7 8">
    <name type="scientific">Ricinus communis</name>
    <name type="common">Castor bean</name>
    <dbReference type="NCBI Taxonomy" id="3988"/>
    <lineage>
        <taxon>Eukaryota</taxon>
        <taxon>Viridiplantae</taxon>
        <taxon>Streptophyta</taxon>
        <taxon>Embryophyta</taxon>
        <taxon>Tracheophyta</taxon>
        <taxon>Spermatophyta</taxon>
        <taxon>Magnoliopsida</taxon>
        <taxon>eudicotyledons</taxon>
        <taxon>Gunneridae</taxon>
        <taxon>Pentapetalae</taxon>
        <taxon>rosids</taxon>
        <taxon>fabids</taxon>
        <taxon>Malpighiales</taxon>
        <taxon>Euphorbiaceae</taxon>
        <taxon>Acalyphoideae</taxon>
        <taxon>Acalypheae</taxon>
        <taxon>Ricinus</taxon>
    </lineage>
</organism>
<feature type="transmembrane region" description="Helical" evidence="6">
    <location>
        <begin position="54"/>
        <end position="82"/>
    </location>
</feature>
<evidence type="ECO:0000313" key="8">
    <source>
        <dbReference type="Proteomes" id="UP000008311"/>
    </source>
</evidence>
<evidence type="ECO:0000256" key="2">
    <source>
        <dbReference type="ARBA" id="ARBA00022741"/>
    </source>
</evidence>
<dbReference type="GO" id="GO:0005524">
    <property type="term" value="F:ATP binding"/>
    <property type="evidence" value="ECO:0007669"/>
    <property type="project" value="UniProtKB-KW"/>
</dbReference>
<dbReference type="PANTHER" id="PTHR24223">
    <property type="entry name" value="ATP-BINDING CASSETTE SUB-FAMILY C"/>
    <property type="match status" value="1"/>
</dbReference>
<protein>
    <submittedName>
        <fullName evidence="7">Multidrug resistance-associated protein 1, 3 (Mrp1, 3), abc-transoprter, putative</fullName>
    </submittedName>
</protein>
<dbReference type="eggNOG" id="KOG0054">
    <property type="taxonomic scope" value="Eukaryota"/>
</dbReference>
<keyword evidence="1 6" id="KW-0812">Transmembrane</keyword>
<dbReference type="InParanoid" id="B9RCM2"/>
<sequence>MLSAAIYQKQLRLLNAAKIAHSPSEIVKLVTFDAYGIGEFPYWFHQIWTRSLQLCLALAIVYYTVGLATIAAVISVIVTVIASSPLVKSPIKYH</sequence>
<name>B9RCM2_RICCO</name>